<dbReference type="InterPro" id="IPR036860">
    <property type="entry name" value="SH2_dom_sf"/>
</dbReference>
<dbReference type="Proteomes" id="UP001652641">
    <property type="component" value="Chromosome 14"/>
</dbReference>
<proteinExistence type="predicted"/>
<name>A0A3Q7TG07_VULVU</name>
<dbReference type="RefSeq" id="XP_025854115.2">
    <property type="nucleotide sequence ID" value="XM_025998330.2"/>
</dbReference>
<evidence type="ECO:0000259" key="4">
    <source>
        <dbReference type="PROSITE" id="PS50001"/>
    </source>
</evidence>
<keyword evidence="5" id="KW-1185">Reference proteome</keyword>
<organism evidence="5 6">
    <name type="scientific">Vulpes vulpes</name>
    <name type="common">Red fox</name>
    <dbReference type="NCBI Taxonomy" id="9627"/>
    <lineage>
        <taxon>Eukaryota</taxon>
        <taxon>Metazoa</taxon>
        <taxon>Chordata</taxon>
        <taxon>Craniata</taxon>
        <taxon>Vertebrata</taxon>
        <taxon>Euteleostomi</taxon>
        <taxon>Mammalia</taxon>
        <taxon>Eutheria</taxon>
        <taxon>Laurasiatheria</taxon>
        <taxon>Carnivora</taxon>
        <taxon>Caniformia</taxon>
        <taxon>Canidae</taxon>
        <taxon>Vulpes</taxon>
    </lineage>
</organism>
<dbReference type="SUPFAM" id="SSF55550">
    <property type="entry name" value="SH2 domain"/>
    <property type="match status" value="1"/>
</dbReference>
<feature type="domain" description="SH2" evidence="4">
    <location>
        <begin position="324"/>
        <end position="434"/>
    </location>
</feature>
<dbReference type="GeneID" id="112919815"/>
<dbReference type="STRING" id="9627.ENSVVUP00000020440"/>
<feature type="region of interest" description="Disordered" evidence="3">
    <location>
        <begin position="143"/>
        <end position="205"/>
    </location>
</feature>
<keyword evidence="1 2" id="KW-0727">SH2 domain</keyword>
<dbReference type="SMART" id="SM00252">
    <property type="entry name" value="SH2"/>
    <property type="match status" value="1"/>
</dbReference>
<protein>
    <submittedName>
        <fullName evidence="6">Cytokine-dependent hematopoietic cell linker isoform X1</fullName>
    </submittedName>
</protein>
<sequence length="443" mass="50977">MAELKIPLICGAPRTMSRQGNRRTTKEGSSDMKFQNLCLPKNRSWPRFNSATGQYRTIDEPLLHCERNSAAAVLGRDEDQNDDDYEDPELHMVEACQPIKILPARPIKESEYADTRYFKSAMDTPLSLDTKTSVPMEHHHWHTQMGLGKVDEPISKDSRNQRVKGDRPTKGSKTPLPPPRPPITLPKKYQPLPPQPESSWSPLPQRLGFPEVQKGPRQISLKDLSEVLGTERVPHYQMKPESIHLPQTPSIPEIPLVTASSPFMMRNHSVQNRDHKESMQFHPQRCQSPARYSPQENLLHYKNTSWRKPSPTSSDEKDVQNNDWYIGEHSRQAVEEALRKENKDGTFLVRDCSTKSRAEPYVLVVFYGNKVYNVKIRFLEKNQQFALGTGLRGDEKFNSVEDIIEHYKYFPIILIDGKDKTGIHKEQCYLTQPLPLSRCFSPW</sequence>
<dbReference type="CTD" id="116449"/>
<dbReference type="Gene3D" id="3.30.505.10">
    <property type="entry name" value="SH2 domain"/>
    <property type="match status" value="1"/>
</dbReference>
<reference key="1">
    <citation type="submission" date="2019-01" db="UniProtKB">
        <authorList>
            <consortium name="RefSeq"/>
        </authorList>
    </citation>
    <scope>IDENTIFICATION</scope>
</reference>
<dbReference type="Pfam" id="PF00017">
    <property type="entry name" value="SH2"/>
    <property type="match status" value="1"/>
</dbReference>
<reference evidence="6" key="2">
    <citation type="submission" date="2025-08" db="UniProtKB">
        <authorList>
            <consortium name="RefSeq"/>
        </authorList>
    </citation>
    <scope>IDENTIFICATION</scope>
    <source>
        <tissue evidence="6">Cell line</tissue>
    </source>
</reference>
<gene>
    <name evidence="6" type="primary">CLNK</name>
</gene>
<evidence type="ECO:0000256" key="3">
    <source>
        <dbReference type="SAM" id="MobiDB-lite"/>
    </source>
</evidence>
<dbReference type="PANTHER" id="PTHR14098">
    <property type="entry name" value="SH2 DOMAIN CONTAINING PROTEIN"/>
    <property type="match status" value="1"/>
</dbReference>
<evidence type="ECO:0000256" key="1">
    <source>
        <dbReference type="ARBA" id="ARBA00022999"/>
    </source>
</evidence>
<evidence type="ECO:0000313" key="5">
    <source>
        <dbReference type="Proteomes" id="UP001652641"/>
    </source>
</evidence>
<feature type="region of interest" description="Disordered" evidence="3">
    <location>
        <begin position="272"/>
        <end position="293"/>
    </location>
</feature>
<dbReference type="PRINTS" id="PR00401">
    <property type="entry name" value="SH2DOMAIN"/>
</dbReference>
<feature type="compositionally biased region" description="Pro residues" evidence="3">
    <location>
        <begin position="175"/>
        <end position="184"/>
    </location>
</feature>
<dbReference type="InterPro" id="IPR000980">
    <property type="entry name" value="SH2"/>
</dbReference>
<feature type="compositionally biased region" description="Basic and acidic residues" evidence="3">
    <location>
        <begin position="149"/>
        <end position="169"/>
    </location>
</feature>
<dbReference type="GO" id="GO:0005737">
    <property type="term" value="C:cytoplasm"/>
    <property type="evidence" value="ECO:0007669"/>
    <property type="project" value="UniProtKB-ARBA"/>
</dbReference>
<dbReference type="GO" id="GO:0035556">
    <property type="term" value="P:intracellular signal transduction"/>
    <property type="evidence" value="ECO:0007669"/>
    <property type="project" value="TreeGrafter"/>
</dbReference>
<dbReference type="AlphaFoldDB" id="A0A3Q7TG07"/>
<dbReference type="InterPro" id="IPR051751">
    <property type="entry name" value="Immunoreceptor_sig_adapters"/>
</dbReference>
<evidence type="ECO:0000313" key="6">
    <source>
        <dbReference type="RefSeq" id="XP_025854115.2"/>
    </source>
</evidence>
<dbReference type="KEGG" id="vvp:112919815"/>
<dbReference type="PANTHER" id="PTHR14098:SF2">
    <property type="entry name" value="CYTOKINE-DEPENDENT HEMATOPOIETIC CELL LINKER"/>
    <property type="match status" value="1"/>
</dbReference>
<dbReference type="GO" id="GO:0007169">
    <property type="term" value="P:cell surface receptor protein tyrosine kinase signaling pathway"/>
    <property type="evidence" value="ECO:0007669"/>
    <property type="project" value="TreeGrafter"/>
</dbReference>
<evidence type="ECO:0000256" key="2">
    <source>
        <dbReference type="PROSITE-ProRule" id="PRU00191"/>
    </source>
</evidence>
<accession>A0A3Q7TG07</accession>
<dbReference type="PROSITE" id="PS50001">
    <property type="entry name" value="SH2"/>
    <property type="match status" value="1"/>
</dbReference>